<keyword evidence="2" id="KW-1185">Reference proteome</keyword>
<protein>
    <submittedName>
        <fullName evidence="1">Uncharacterized protein</fullName>
    </submittedName>
</protein>
<dbReference type="RefSeq" id="WP_309556001.1">
    <property type="nucleotide sequence ID" value="NZ_JAVJAN010000005.1"/>
</dbReference>
<proteinExistence type="predicted"/>
<evidence type="ECO:0000313" key="1">
    <source>
        <dbReference type="EMBL" id="MDR5586400.1"/>
    </source>
</evidence>
<dbReference type="EMBL" id="JAVJAN010000005">
    <property type="protein sequence ID" value="MDR5586400.1"/>
    <property type="molecule type" value="Genomic_DNA"/>
</dbReference>
<organism evidence="1 2">
    <name type="scientific">Clostridium aquiflavi</name>
    <dbReference type="NCBI Taxonomy" id="3073603"/>
    <lineage>
        <taxon>Bacteria</taxon>
        <taxon>Bacillati</taxon>
        <taxon>Bacillota</taxon>
        <taxon>Clostridia</taxon>
        <taxon>Eubacteriales</taxon>
        <taxon>Clostridiaceae</taxon>
        <taxon>Clostridium</taxon>
    </lineage>
</organism>
<evidence type="ECO:0000313" key="2">
    <source>
        <dbReference type="Proteomes" id="UP001256646"/>
    </source>
</evidence>
<reference evidence="1 2" key="1">
    <citation type="submission" date="2023-09" db="EMBL/GenBank/DDBJ databases">
        <authorList>
            <person name="Zhai L."/>
        </authorList>
    </citation>
    <scope>NUCLEOTIDE SEQUENCE [LARGE SCALE GENOMIC DNA]</scope>
    <source>
        <strain evidence="1 2">5 N-1</strain>
    </source>
</reference>
<gene>
    <name evidence="1" type="ORF">RGC78_02865</name>
</gene>
<sequence length="175" mass="20990">MRDSYGDIYYEALEDLLKEEKDKLESLIGKEVLDILAYTDDECTEWYQPIIFVIENINLLIEVYDLEKLVIKWNTSVDHIYYTDKLKWGNKNKEFKRLVNSKITRIDIIEFCRNWKAVYSKLNTNELDDQIYTRDLIGIGFHTETGYIEICNTIDEAEISFNYIERNDLKRYIIK</sequence>
<name>A0ABU1EDF9_9CLOT</name>
<accession>A0ABU1EDF9</accession>
<dbReference type="Proteomes" id="UP001256646">
    <property type="component" value="Unassembled WGS sequence"/>
</dbReference>
<comment type="caution">
    <text evidence="1">The sequence shown here is derived from an EMBL/GenBank/DDBJ whole genome shotgun (WGS) entry which is preliminary data.</text>
</comment>